<comment type="catalytic activity">
    <reaction evidence="16">
        <text>thymine + 2-oxoglutarate + O2 = 5-hydroxymethyluracil + succinate + CO2</text>
        <dbReference type="Rhea" id="RHEA:10316"/>
        <dbReference type="ChEBI" id="CHEBI:15379"/>
        <dbReference type="ChEBI" id="CHEBI:16526"/>
        <dbReference type="ChEBI" id="CHEBI:16810"/>
        <dbReference type="ChEBI" id="CHEBI:16964"/>
        <dbReference type="ChEBI" id="CHEBI:17821"/>
        <dbReference type="ChEBI" id="CHEBI:30031"/>
        <dbReference type="EC" id="1.14.11.6"/>
    </reaction>
</comment>
<dbReference type="InterPro" id="IPR041241">
    <property type="entry name" value="DB_JBP1"/>
</dbReference>
<dbReference type="CDD" id="cd20332">
    <property type="entry name" value="JBP"/>
    <property type="match status" value="1"/>
</dbReference>
<evidence type="ECO:0000256" key="12">
    <source>
        <dbReference type="ARBA" id="ARBA00025171"/>
    </source>
</evidence>
<dbReference type="VEuPathDB" id="TriTrypDB:LDHU3_09.1830"/>
<dbReference type="EC" id="1.14.11.6" evidence="4"/>
<reference evidence="19" key="1">
    <citation type="submission" date="2020-06" db="EMBL/GenBank/DDBJ databases">
        <authorList>
            <person name="Camacho E."/>
            <person name="Gonzalez-de la Fuente S."/>
            <person name="Rastrojo A."/>
            <person name="Peiro-Pastor R."/>
            <person name="Solana JC."/>
            <person name="Tabera L."/>
            <person name="Gamarro F."/>
            <person name="Carrasco-Ramiro F."/>
            <person name="Requena JM."/>
            <person name="Aguado B."/>
        </authorList>
    </citation>
    <scope>NUCLEOTIDE SEQUENCE</scope>
</reference>
<dbReference type="GO" id="GO:0050341">
    <property type="term" value="F:thymine dioxygenase activity"/>
    <property type="evidence" value="ECO:0007669"/>
    <property type="project" value="UniProtKB-EC"/>
</dbReference>
<evidence type="ECO:0000259" key="17">
    <source>
        <dbReference type="Pfam" id="PF12851"/>
    </source>
</evidence>
<feature type="domain" description="Thymine dioxygenase JBP1 DNA-binding" evidence="18">
    <location>
        <begin position="396"/>
        <end position="559"/>
    </location>
</feature>
<evidence type="ECO:0000256" key="5">
    <source>
        <dbReference type="ARBA" id="ARBA00018444"/>
    </source>
</evidence>
<keyword evidence="6" id="KW-0479">Metal-binding</keyword>
<dbReference type="FunFam" id="3.60.130.30:FF:000002">
    <property type="entry name" value="Thymine dioxygenase JBP1"/>
    <property type="match status" value="1"/>
</dbReference>
<comment type="subcellular location">
    <subcellularLocation>
        <location evidence="2">Nucleus</location>
    </subcellularLocation>
</comment>
<organism evidence="19 20">
    <name type="scientific">Leishmania donovani</name>
    <dbReference type="NCBI Taxonomy" id="5661"/>
    <lineage>
        <taxon>Eukaryota</taxon>
        <taxon>Discoba</taxon>
        <taxon>Euglenozoa</taxon>
        <taxon>Kinetoplastea</taxon>
        <taxon>Metakinetoplastina</taxon>
        <taxon>Trypanosomatida</taxon>
        <taxon>Trypanosomatidae</taxon>
        <taxon>Leishmaniinae</taxon>
        <taxon>Leishmania</taxon>
    </lineage>
</organism>
<evidence type="ECO:0000256" key="4">
    <source>
        <dbReference type="ARBA" id="ARBA00012263"/>
    </source>
</evidence>
<evidence type="ECO:0000313" key="20">
    <source>
        <dbReference type="Proteomes" id="UP000601710"/>
    </source>
</evidence>
<evidence type="ECO:0000256" key="13">
    <source>
        <dbReference type="ARBA" id="ARBA00025901"/>
    </source>
</evidence>
<evidence type="ECO:0000256" key="8">
    <source>
        <dbReference type="ARBA" id="ARBA00023002"/>
    </source>
</evidence>
<evidence type="ECO:0000256" key="11">
    <source>
        <dbReference type="ARBA" id="ARBA00023242"/>
    </source>
</evidence>
<dbReference type="GO" id="GO:0005634">
    <property type="term" value="C:nucleus"/>
    <property type="evidence" value="ECO:0007669"/>
    <property type="project" value="UniProtKB-SubCell"/>
</dbReference>
<keyword evidence="9" id="KW-0408">Iron</keyword>
<sequence length="814" mass="91879">MEPDPKKVKLDIFDFPTARETRTPEEVAESYAEAVKSHPFYDNVHSAIDFYDSGTIKDGRGQIIGVVLREALPKYAASMASELLASAAVRTSLRSMMFGGESPLSGIAGYFDYRGSPVELKSRKTSFTYEHEAAWPAVFPVVDYVSELYRHVAPERWKAQNDAIPDVVRIHGTPFSTLTINSRFRTASHTDVGDFDGGYSCIACLDGQFKGLALAFDDFGINVLMQPRDVMIFDSHHFHSNTEVELSFSGEDWKRLTCVFYYRAALGEPASYAEYRRRLEKSKQDTSFTPVVSNVRVKENGTNLNRPSPVYPIFLSPFWVPMVAHCLQHCASEAQCVHDAMTADGSRLAEVMFGEPLSTSDGIPLRGEEEKLKANSDSASRPLSRLGGFSETNLMVSTAVEKKKYLNSEFLSHFISAQLLDMWKQARGKWLELVGREWTHMLALNPERKDFLWKNQSEMNSAFFDLCEVGKQVMLGLLGKEAALPKEEQAFWTMYAVHLNAACAEELNMPHVAMSLRKLNVKLKDFNFGGTRYFKDMPPEEQKRRMERKQRIEEARRHGMSSGAHEKRANWLTNDSFDYQTEDCVVDYAQHKWVPPALHAKEITKNVRNGELPTREGVVRVLVVLPDPQSKVDCVDCKLEVSETVRCSCEWERLMSSPAVHRVLAAAQRNLQLPDSVTHDNIEIRFAFHSRLPTDMCDFVVLQHVLSCIPDDVLASAYIRRSAALCSGCVFVVETDVQCRQYYTLKCSVRCDYDAVAPLFFQQLHRVSYGTKAARVRTKGELESLIPTVCCARYKLQGSPLNTTVHVVAPAPPR</sequence>
<dbReference type="InterPro" id="IPR043111">
    <property type="entry name" value="DB_JBP1_sf"/>
</dbReference>
<keyword evidence="8" id="KW-0560">Oxidoreductase</keyword>
<proteinExistence type="inferred from homology"/>
<evidence type="ECO:0000256" key="9">
    <source>
        <dbReference type="ARBA" id="ARBA00023004"/>
    </source>
</evidence>
<evidence type="ECO:0000256" key="3">
    <source>
        <dbReference type="ARBA" id="ARBA00005618"/>
    </source>
</evidence>
<dbReference type="Proteomes" id="UP000601710">
    <property type="component" value="Chromosome 9"/>
</dbReference>
<dbReference type="EMBL" id="LR812629">
    <property type="protein sequence ID" value="CAC5427944.1"/>
    <property type="molecule type" value="Genomic_DNA"/>
</dbReference>
<dbReference type="GO" id="GO:0046872">
    <property type="term" value="F:metal ion binding"/>
    <property type="evidence" value="ECO:0007669"/>
    <property type="project" value="UniProtKB-KW"/>
</dbReference>
<dbReference type="Gene3D" id="3.60.130.30">
    <property type="match status" value="1"/>
</dbReference>
<keyword evidence="7" id="KW-0223">Dioxygenase</keyword>
<gene>
    <name evidence="19" type="ORF">LDHU3_09.1830</name>
</gene>
<keyword evidence="11" id="KW-0539">Nucleus</keyword>
<evidence type="ECO:0000256" key="2">
    <source>
        <dbReference type="ARBA" id="ARBA00004123"/>
    </source>
</evidence>
<evidence type="ECO:0000256" key="7">
    <source>
        <dbReference type="ARBA" id="ARBA00022964"/>
    </source>
</evidence>
<dbReference type="AlphaFoldDB" id="A0A6J8F5C4"/>
<comment type="cofactor">
    <cofactor evidence="1">
        <name>Fe(2+)</name>
        <dbReference type="ChEBI" id="CHEBI:29033"/>
    </cofactor>
</comment>
<dbReference type="GO" id="GO:0070580">
    <property type="term" value="P:base J metabolic process"/>
    <property type="evidence" value="ECO:0007669"/>
    <property type="project" value="UniProtKB-ARBA"/>
</dbReference>
<dbReference type="Pfam" id="PF12851">
    <property type="entry name" value="Tet_JBP"/>
    <property type="match status" value="1"/>
</dbReference>
<comment type="subunit">
    <text evidence="13">Monomer. Binds to DNA as a monomer.</text>
</comment>
<accession>A0A6J8F5C4</accession>
<keyword evidence="10" id="KW-0238">DNA-binding</keyword>
<evidence type="ECO:0000259" key="18">
    <source>
        <dbReference type="Pfam" id="PF18526"/>
    </source>
</evidence>
<dbReference type="VEuPathDB" id="TriTrypDB:LdBPK_091560.1"/>
<evidence type="ECO:0000256" key="15">
    <source>
        <dbReference type="ARBA" id="ARBA00032622"/>
    </source>
</evidence>
<evidence type="ECO:0000256" key="10">
    <source>
        <dbReference type="ARBA" id="ARBA00023125"/>
    </source>
</evidence>
<evidence type="ECO:0000256" key="6">
    <source>
        <dbReference type="ARBA" id="ARBA00022723"/>
    </source>
</evidence>
<dbReference type="GO" id="GO:0003677">
    <property type="term" value="F:DNA binding"/>
    <property type="evidence" value="ECO:0007669"/>
    <property type="project" value="UniProtKB-KW"/>
</dbReference>
<evidence type="ECO:0000256" key="1">
    <source>
        <dbReference type="ARBA" id="ARBA00001954"/>
    </source>
</evidence>
<evidence type="ECO:0000256" key="14">
    <source>
        <dbReference type="ARBA" id="ARBA00030613"/>
    </source>
</evidence>
<evidence type="ECO:0000256" key="16">
    <source>
        <dbReference type="ARBA" id="ARBA00048837"/>
    </source>
</evidence>
<comment type="similarity">
    <text evidence="3">Belongs to the TET family. JBP1 subfamily.</text>
</comment>
<name>A0A6J8F5C4_LEIDO</name>
<evidence type="ECO:0000313" key="19">
    <source>
        <dbReference type="EMBL" id="CAC5427944.1"/>
    </source>
</evidence>
<dbReference type="Pfam" id="PF18526">
    <property type="entry name" value="DB_JBP1"/>
    <property type="match status" value="1"/>
</dbReference>
<feature type="domain" description="2OGFeDO JBP1/TET oxygenase" evidence="17">
    <location>
        <begin position="107"/>
        <end position="263"/>
    </location>
</feature>
<comment type="function">
    <text evidence="12">Dioxygenase that catalyzes the first step of DNA base J (beta-d-glucosyl-HOMedU) biosynthesis by converting thymine to 5-hydroxymethyluracil (HOMedU). DNA base J is a hypermodified thymidine residue found in the genome of kinetoplastid parasites, which is localized primarily to repetitive DNA, namely the telomeres, and is implicated in the regulation of antigenic variation. Also specifically binds to base J-containing DNA (J-DNA). Involved in propagation and maintenance of DNA base J synthesis initiated by JBP2 by specifically binding already synthesized DNA base J and propagating J synthesis. Thymine dioxygenase activity and J-DNA-binding are independent functions.</text>
</comment>
<protein>
    <recommendedName>
        <fullName evidence="5">Thymine dioxygenase JBP1</fullName>
        <ecNumber evidence="4">1.14.11.6</ecNumber>
    </recommendedName>
    <alternativeName>
        <fullName evidence="14">J-binding protein 1</fullName>
    </alternativeName>
    <alternativeName>
        <fullName evidence="15">Thymidine hydroxylase JBP1</fullName>
    </alternativeName>
</protein>
<dbReference type="Gene3D" id="1.20.120.1440">
    <property type="entry name" value="JBP1, DNA-binding domain"/>
    <property type="match status" value="1"/>
</dbReference>
<dbReference type="VEuPathDB" id="TriTrypDB:LdCL_090022000"/>
<dbReference type="FunFam" id="1.20.120.1440:FF:000001">
    <property type="entry name" value="Thymine dioxygenase JBP1"/>
    <property type="match status" value="1"/>
</dbReference>
<dbReference type="InterPro" id="IPR024779">
    <property type="entry name" value="2OGFeDO_JBP1/TET_oxygenase_dom"/>
</dbReference>